<dbReference type="InterPro" id="IPR026877">
    <property type="entry name" value="DXPR_C"/>
</dbReference>
<keyword evidence="3 9" id="KW-0479">Metal-binding</keyword>
<feature type="binding site" evidence="9">
    <location>
        <position position="153"/>
    </location>
    <ligand>
        <name>Mn(2+)</name>
        <dbReference type="ChEBI" id="CHEBI:29035"/>
    </ligand>
</feature>
<comment type="similarity">
    <text evidence="2 9">Belongs to the DXR family.</text>
</comment>
<reference evidence="13 14" key="1">
    <citation type="journal article" date="2014" name="Mol. Biol. Evol.">
        <title>Massive expansion of Ubiquitination-related gene families within the Chlamydiae.</title>
        <authorList>
            <person name="Domman D."/>
            <person name="Collingro A."/>
            <person name="Lagkouvardos I."/>
            <person name="Gehre L."/>
            <person name="Weinmaier T."/>
            <person name="Rattei T."/>
            <person name="Subtil A."/>
            <person name="Horn M."/>
        </authorList>
    </citation>
    <scope>NUCLEOTIDE SEQUENCE [LARGE SCALE GENOMIC DNA]</scope>
    <source>
        <strain evidence="13 14">EI2</strain>
    </source>
</reference>
<proteinExistence type="inferred from homology"/>
<evidence type="ECO:0000259" key="12">
    <source>
        <dbReference type="Pfam" id="PF13288"/>
    </source>
</evidence>
<dbReference type="SUPFAM" id="SSF55347">
    <property type="entry name" value="Glyceraldehyde-3-phosphate dehydrogenase-like, C-terminal domain"/>
    <property type="match status" value="1"/>
</dbReference>
<evidence type="ECO:0000259" key="10">
    <source>
        <dbReference type="Pfam" id="PF02670"/>
    </source>
</evidence>
<feature type="binding site" evidence="9">
    <location>
        <position position="129"/>
    </location>
    <ligand>
        <name>NADPH</name>
        <dbReference type="ChEBI" id="CHEBI:57783"/>
    </ligand>
</feature>
<dbReference type="Pfam" id="PF08436">
    <property type="entry name" value="DXP_redisom_C"/>
    <property type="match status" value="1"/>
</dbReference>
<keyword evidence="5 9" id="KW-0560">Oxidoreductase</keyword>
<feature type="binding site" evidence="9">
    <location>
        <position position="19"/>
    </location>
    <ligand>
        <name>NADPH</name>
        <dbReference type="ChEBI" id="CHEBI:57783"/>
    </ligand>
</feature>
<dbReference type="EMBL" id="JSAN01000018">
    <property type="protein sequence ID" value="KIC73895.1"/>
    <property type="molecule type" value="Genomic_DNA"/>
</dbReference>
<keyword evidence="13" id="KW-0413">Isomerase</keyword>
<feature type="binding site" evidence="9">
    <location>
        <position position="208"/>
    </location>
    <ligand>
        <name>NADPH</name>
        <dbReference type="ChEBI" id="CHEBI:57783"/>
    </ligand>
</feature>
<feature type="domain" description="1-deoxy-D-xylulose 5-phosphate reductoisomerase C-terminal" evidence="11">
    <location>
        <begin position="149"/>
        <end position="232"/>
    </location>
</feature>
<dbReference type="NCBIfam" id="NF009114">
    <property type="entry name" value="PRK12464.1"/>
    <property type="match status" value="1"/>
</dbReference>
<evidence type="ECO:0000256" key="2">
    <source>
        <dbReference type="ARBA" id="ARBA00006825"/>
    </source>
</evidence>
<feature type="binding site" evidence="9">
    <location>
        <position position="215"/>
    </location>
    <ligand>
        <name>1-deoxy-D-xylulose 5-phosphate</name>
        <dbReference type="ChEBI" id="CHEBI:57792"/>
    </ligand>
</feature>
<dbReference type="InterPro" id="IPR036291">
    <property type="entry name" value="NAD(P)-bd_dom_sf"/>
</dbReference>
<evidence type="ECO:0000313" key="14">
    <source>
        <dbReference type="Proteomes" id="UP000031465"/>
    </source>
</evidence>
<evidence type="ECO:0000256" key="8">
    <source>
        <dbReference type="ARBA" id="ARBA00048543"/>
    </source>
</evidence>
<dbReference type="UniPathway" id="UPA00056">
    <property type="reaction ID" value="UER00092"/>
</dbReference>
<comment type="pathway">
    <text evidence="1 9">Isoprenoid biosynthesis; isopentenyl diphosphate biosynthesis via DXP pathway; isopentenyl diphosphate from 1-deoxy-D-xylulose 5-phosphate: step 1/6.</text>
</comment>
<dbReference type="SUPFAM" id="SSF51735">
    <property type="entry name" value="NAD(P)-binding Rossmann-fold domains"/>
    <property type="match status" value="1"/>
</dbReference>
<dbReference type="GO" id="GO:0051484">
    <property type="term" value="P:isopentenyl diphosphate biosynthetic process, methylerythritol 4-phosphate pathway involved in terpenoid biosynthetic process"/>
    <property type="evidence" value="ECO:0007669"/>
    <property type="project" value="TreeGrafter"/>
</dbReference>
<keyword evidence="4 9" id="KW-0521">NADP</keyword>
<feature type="binding site" evidence="9">
    <location>
        <position position="179"/>
    </location>
    <ligand>
        <name>1-deoxy-D-xylulose 5-phosphate</name>
        <dbReference type="ChEBI" id="CHEBI:57792"/>
    </ligand>
</feature>
<dbReference type="Gene3D" id="1.10.1740.10">
    <property type="match status" value="1"/>
</dbReference>
<feature type="binding site" evidence="9">
    <location>
        <position position="221"/>
    </location>
    <ligand>
        <name>1-deoxy-D-xylulose 5-phosphate</name>
        <dbReference type="ChEBI" id="CHEBI:57792"/>
    </ligand>
</feature>
<feature type="binding site" evidence="9">
    <location>
        <position position="45"/>
    </location>
    <ligand>
        <name>NADPH</name>
        <dbReference type="ChEBI" id="CHEBI:57783"/>
    </ligand>
</feature>
<feature type="binding site" evidence="9">
    <location>
        <position position="128"/>
    </location>
    <ligand>
        <name>1-deoxy-D-xylulose 5-phosphate</name>
        <dbReference type="ChEBI" id="CHEBI:57792"/>
    </ligand>
</feature>
<dbReference type="PANTHER" id="PTHR30525">
    <property type="entry name" value="1-DEOXY-D-XYLULOSE 5-PHOSPHATE REDUCTOISOMERASE"/>
    <property type="match status" value="1"/>
</dbReference>
<dbReference type="PATRIC" id="fig|362787.3.peg.291"/>
<evidence type="ECO:0000256" key="3">
    <source>
        <dbReference type="ARBA" id="ARBA00022723"/>
    </source>
</evidence>
<feature type="binding site" evidence="9">
    <location>
        <position position="18"/>
    </location>
    <ligand>
        <name>NADPH</name>
        <dbReference type="ChEBI" id="CHEBI:57783"/>
    </ligand>
</feature>
<name>A0A0C1JRW4_9BACT</name>
<dbReference type="InterPro" id="IPR013644">
    <property type="entry name" value="DXP_reductoisomerase_C"/>
</dbReference>
<dbReference type="NCBIfam" id="TIGR00243">
    <property type="entry name" value="Dxr"/>
    <property type="match status" value="1"/>
</dbReference>
<feature type="binding site" evidence="9">
    <location>
        <position position="17"/>
    </location>
    <ligand>
        <name>NADPH</name>
        <dbReference type="ChEBI" id="CHEBI:57783"/>
    </ligand>
</feature>
<comment type="cofactor">
    <cofactor evidence="9">
        <name>Mg(2+)</name>
        <dbReference type="ChEBI" id="CHEBI:18420"/>
    </cofactor>
    <cofactor evidence="9">
        <name>Mn(2+)</name>
        <dbReference type="ChEBI" id="CHEBI:29035"/>
    </cofactor>
</comment>
<dbReference type="FunFam" id="3.40.50.720:FF:000045">
    <property type="entry name" value="1-deoxy-D-xylulose 5-phosphate reductoisomerase"/>
    <property type="match status" value="1"/>
</dbReference>
<dbReference type="GO" id="GO:0030145">
    <property type="term" value="F:manganese ion binding"/>
    <property type="evidence" value="ECO:0007669"/>
    <property type="project" value="TreeGrafter"/>
</dbReference>
<feature type="binding site" evidence="9">
    <location>
        <position position="155"/>
    </location>
    <ligand>
        <name>Mn(2+)</name>
        <dbReference type="ChEBI" id="CHEBI:29035"/>
    </ligand>
</feature>
<feature type="binding site" evidence="9">
    <location>
        <position position="224"/>
    </location>
    <ligand>
        <name>1-deoxy-D-xylulose 5-phosphate</name>
        <dbReference type="ChEBI" id="CHEBI:57792"/>
    </ligand>
</feature>
<feature type="binding site" evidence="9">
    <location>
        <position position="202"/>
    </location>
    <ligand>
        <name>1-deoxy-D-xylulose 5-phosphate</name>
        <dbReference type="ChEBI" id="CHEBI:57792"/>
    </ligand>
</feature>
<keyword evidence="7 9" id="KW-0414">Isoprene biosynthesis</keyword>
<keyword evidence="9" id="KW-0460">Magnesium</keyword>
<dbReference type="AlphaFoldDB" id="A0A0C1JRW4"/>
<feature type="binding site" evidence="9">
    <location>
        <position position="220"/>
    </location>
    <ligand>
        <name>1-deoxy-D-xylulose 5-phosphate</name>
        <dbReference type="ChEBI" id="CHEBI:57792"/>
    </ligand>
</feature>
<dbReference type="InterPro" id="IPR013512">
    <property type="entry name" value="DXP_reductoisomerase_N"/>
</dbReference>
<comment type="catalytic activity">
    <reaction evidence="8">
        <text>2-C-methyl-D-erythritol 4-phosphate + NADP(+) = 1-deoxy-D-xylulose 5-phosphate + NADPH + H(+)</text>
        <dbReference type="Rhea" id="RHEA:13717"/>
        <dbReference type="ChEBI" id="CHEBI:15378"/>
        <dbReference type="ChEBI" id="CHEBI:57783"/>
        <dbReference type="ChEBI" id="CHEBI:57792"/>
        <dbReference type="ChEBI" id="CHEBI:58262"/>
        <dbReference type="ChEBI" id="CHEBI:58349"/>
        <dbReference type="EC" id="1.1.1.267"/>
    </reaction>
    <physiologicalReaction direction="right-to-left" evidence="8">
        <dbReference type="Rhea" id="RHEA:13719"/>
    </physiologicalReaction>
</comment>
<evidence type="ECO:0000313" key="13">
    <source>
        <dbReference type="EMBL" id="KIC73895.1"/>
    </source>
</evidence>
<dbReference type="Pfam" id="PF02670">
    <property type="entry name" value="DXP_reductoisom"/>
    <property type="match status" value="1"/>
</dbReference>
<organism evidence="13 14">
    <name type="scientific">Candidatus Protochlamydia amoebophila</name>
    <dbReference type="NCBI Taxonomy" id="362787"/>
    <lineage>
        <taxon>Bacteria</taxon>
        <taxon>Pseudomonadati</taxon>
        <taxon>Chlamydiota</taxon>
        <taxon>Chlamydiia</taxon>
        <taxon>Parachlamydiales</taxon>
        <taxon>Parachlamydiaceae</taxon>
        <taxon>Candidatus Protochlamydia</taxon>
    </lineage>
</organism>
<evidence type="ECO:0000259" key="11">
    <source>
        <dbReference type="Pfam" id="PF08436"/>
    </source>
</evidence>
<dbReference type="EC" id="1.1.1.267" evidence="9"/>
<comment type="function">
    <text evidence="9">Catalyzes the NADPH-dependent rearrangement and reduction of 1-deoxy-D-xylulose-5-phosphate (DXP) to 2-C-methyl-D-erythritol 4-phosphate (MEP).</text>
</comment>
<feature type="binding site" evidence="9">
    <location>
        <position position="224"/>
    </location>
    <ligand>
        <name>Mn(2+)</name>
        <dbReference type="ChEBI" id="CHEBI:29035"/>
    </ligand>
</feature>
<dbReference type="GO" id="GO:0070402">
    <property type="term" value="F:NADPH binding"/>
    <property type="evidence" value="ECO:0007669"/>
    <property type="project" value="InterPro"/>
</dbReference>
<evidence type="ECO:0000256" key="6">
    <source>
        <dbReference type="ARBA" id="ARBA00023211"/>
    </source>
</evidence>
<feature type="binding site" evidence="9">
    <location>
        <position position="155"/>
    </location>
    <ligand>
        <name>1-deoxy-D-xylulose 5-phosphate</name>
        <dbReference type="ChEBI" id="CHEBI:57792"/>
    </ligand>
</feature>
<evidence type="ECO:0000256" key="1">
    <source>
        <dbReference type="ARBA" id="ARBA00005094"/>
    </source>
</evidence>
<dbReference type="InterPro" id="IPR036169">
    <property type="entry name" value="DXPR_C_sf"/>
</dbReference>
<dbReference type="HAMAP" id="MF_00183">
    <property type="entry name" value="DXP_reductoisom"/>
    <property type="match status" value="1"/>
</dbReference>
<accession>A0A0C1JRW4</accession>
<dbReference type="InterPro" id="IPR003821">
    <property type="entry name" value="DXP_reductoisomerase"/>
</dbReference>
<protein>
    <recommendedName>
        <fullName evidence="9">1-deoxy-D-xylulose 5-phosphate reductoisomerase</fullName>
        <shortName evidence="9">DXP reductoisomerase</shortName>
        <ecNumber evidence="9">1.1.1.267</ecNumber>
    </recommendedName>
    <alternativeName>
        <fullName evidence="9">1-deoxyxylulose-5-phosphate reductoisomerase</fullName>
    </alternativeName>
    <alternativeName>
        <fullName evidence="9">2-C-methyl-D-erythritol 4-phosphate synthase</fullName>
    </alternativeName>
</protein>
<dbReference type="PANTHER" id="PTHR30525:SF0">
    <property type="entry name" value="1-DEOXY-D-XYLULOSE 5-PHOSPHATE REDUCTOISOMERASE, CHLOROPLASTIC"/>
    <property type="match status" value="1"/>
</dbReference>
<dbReference type="GO" id="GO:0030604">
    <property type="term" value="F:1-deoxy-D-xylulose-5-phosphate reductoisomerase activity"/>
    <property type="evidence" value="ECO:0007669"/>
    <property type="project" value="UniProtKB-UniRule"/>
</dbReference>
<evidence type="ECO:0000256" key="5">
    <source>
        <dbReference type="ARBA" id="ARBA00023002"/>
    </source>
</evidence>
<comment type="caution">
    <text evidence="13">The sequence shown here is derived from an EMBL/GenBank/DDBJ whole genome shotgun (WGS) entry which is preliminary data.</text>
</comment>
<dbReference type="Gene3D" id="3.40.50.720">
    <property type="entry name" value="NAD(P)-binding Rossmann-like Domain"/>
    <property type="match status" value="1"/>
</dbReference>
<evidence type="ECO:0000256" key="7">
    <source>
        <dbReference type="ARBA" id="ARBA00023229"/>
    </source>
</evidence>
<evidence type="ECO:0000256" key="9">
    <source>
        <dbReference type="HAMAP-Rule" id="MF_00183"/>
    </source>
</evidence>
<dbReference type="PIRSF" id="PIRSF006205">
    <property type="entry name" value="Dxp_reductismrs"/>
    <property type="match status" value="1"/>
</dbReference>
<feature type="binding site" evidence="9">
    <location>
        <position position="20"/>
    </location>
    <ligand>
        <name>NADPH</name>
        <dbReference type="ChEBI" id="CHEBI:57783"/>
    </ligand>
</feature>
<keyword evidence="6 9" id="KW-0464">Manganese</keyword>
<feature type="binding site" evidence="9">
    <location>
        <position position="127"/>
    </location>
    <ligand>
        <name>NADPH</name>
        <dbReference type="ChEBI" id="CHEBI:57783"/>
    </ligand>
</feature>
<evidence type="ECO:0000256" key="4">
    <source>
        <dbReference type="ARBA" id="ARBA00022857"/>
    </source>
</evidence>
<feature type="binding site" evidence="9">
    <location>
        <position position="154"/>
    </location>
    <ligand>
        <name>1-deoxy-D-xylulose 5-phosphate</name>
        <dbReference type="ChEBI" id="CHEBI:57792"/>
    </ligand>
</feature>
<dbReference type="GO" id="GO:0016853">
    <property type="term" value="F:isomerase activity"/>
    <property type="evidence" value="ECO:0007669"/>
    <property type="project" value="UniProtKB-KW"/>
</dbReference>
<comment type="caution">
    <text evidence="9">Lacks conserved residue(s) required for the propagation of feature annotation.</text>
</comment>
<sequence>MLKKESKMKHIAILGSTGSIGKNTLQVARHLKERIKVVAIAARENIDLLEAQSKEFCPDIIAVFNNAKAYELQKRLPGKTVLAGMEGLLTAASYSEADLVISAMTGTMGLQPTIEAIKAGKDVGLANKEALVSGGAIIMKLVKEKNINLLPIDSEHSAIFQCLNGETPKSVQRIILTSSGGPFRTWTQEQLETVTVEQALNHPTWSMGPKVTIDSSTLMNKGLEVIEAFWLFDVSPEQIDVIVHPQSIIHSLVEFCDGSMLAQMSEPNMIVPIQYSLTYPDRAPGLFKPFDFMKNSKLEFFEPNKKTFRCLALAYEALKCGGTLPCYMNAANEVLVERFLKGELSWKNIGIQLEKLMNQHAVISVDSLETILAVDALAREEAARSKLISTK</sequence>
<dbReference type="SUPFAM" id="SSF69055">
    <property type="entry name" value="1-deoxy-D-xylulose-5-phosphate reductoisomerase, C-terminal domain"/>
    <property type="match status" value="1"/>
</dbReference>
<dbReference type="Pfam" id="PF13288">
    <property type="entry name" value="DXPR_C"/>
    <property type="match status" value="1"/>
</dbReference>
<feature type="domain" description="1-deoxy-D-xylulose 5-phosphate reductoisomerase N-terminal" evidence="10">
    <location>
        <begin position="11"/>
        <end position="135"/>
    </location>
</feature>
<feature type="domain" description="DXP reductoisomerase C-terminal" evidence="12">
    <location>
        <begin position="264"/>
        <end position="380"/>
    </location>
</feature>
<gene>
    <name evidence="9 13" type="primary">dxr</name>
    <name evidence="13" type="ORF">DB44_AT00140</name>
</gene>
<dbReference type="Proteomes" id="UP000031465">
    <property type="component" value="Unassembled WGS sequence"/>
</dbReference>